<dbReference type="RefSeq" id="XP_014143654.1">
    <property type="nucleotide sequence ID" value="XM_014288179.1"/>
</dbReference>
<dbReference type="Proteomes" id="UP000054560">
    <property type="component" value="Unassembled WGS sequence"/>
</dbReference>
<dbReference type="EMBL" id="KQ253471">
    <property type="protein sequence ID" value="KNC69752.1"/>
    <property type="molecule type" value="Genomic_DNA"/>
</dbReference>
<evidence type="ECO:0000256" key="1">
    <source>
        <dbReference type="SAM" id="MobiDB-lite"/>
    </source>
</evidence>
<gene>
    <name evidence="2" type="ORF">SARC_17732</name>
</gene>
<reference evidence="2 3" key="1">
    <citation type="submission" date="2011-02" db="EMBL/GenBank/DDBJ databases">
        <title>The Genome Sequence of Sphaeroforma arctica JP610.</title>
        <authorList>
            <consortium name="The Broad Institute Genome Sequencing Platform"/>
            <person name="Russ C."/>
            <person name="Cuomo C."/>
            <person name="Young S.K."/>
            <person name="Zeng Q."/>
            <person name="Gargeya S."/>
            <person name="Alvarado L."/>
            <person name="Berlin A."/>
            <person name="Chapman S.B."/>
            <person name="Chen Z."/>
            <person name="Freedman E."/>
            <person name="Gellesch M."/>
            <person name="Goldberg J."/>
            <person name="Griggs A."/>
            <person name="Gujja S."/>
            <person name="Heilman E."/>
            <person name="Heiman D."/>
            <person name="Howarth C."/>
            <person name="Mehta T."/>
            <person name="Neiman D."/>
            <person name="Pearson M."/>
            <person name="Roberts A."/>
            <person name="Saif S."/>
            <person name="Shea T."/>
            <person name="Shenoy N."/>
            <person name="Sisk P."/>
            <person name="Stolte C."/>
            <person name="Sykes S."/>
            <person name="White J."/>
            <person name="Yandava C."/>
            <person name="Burger G."/>
            <person name="Gray M.W."/>
            <person name="Holland P.W.H."/>
            <person name="King N."/>
            <person name="Lang F.B.F."/>
            <person name="Roger A.J."/>
            <person name="Ruiz-Trillo I."/>
            <person name="Haas B."/>
            <person name="Nusbaum C."/>
            <person name="Birren B."/>
        </authorList>
    </citation>
    <scope>NUCLEOTIDE SEQUENCE [LARGE SCALE GENOMIC DNA]</scope>
    <source>
        <strain evidence="2 3">JP610</strain>
    </source>
</reference>
<evidence type="ECO:0000313" key="2">
    <source>
        <dbReference type="EMBL" id="KNC69752.1"/>
    </source>
</evidence>
<sequence length="82" mass="8588">MGSATPRTSAMEMLGRGSPQVQWKVTEGTEDGWGDDWGNDSDDADANTLNEYGLESQRSTSSSSSLGGNRAGGGYALDEITP</sequence>
<name>A0A0L0EZ80_9EUKA</name>
<keyword evidence="3" id="KW-1185">Reference proteome</keyword>
<organism evidence="2 3">
    <name type="scientific">Sphaeroforma arctica JP610</name>
    <dbReference type="NCBI Taxonomy" id="667725"/>
    <lineage>
        <taxon>Eukaryota</taxon>
        <taxon>Ichthyosporea</taxon>
        <taxon>Ichthyophonida</taxon>
        <taxon>Sphaeroforma</taxon>
    </lineage>
</organism>
<feature type="region of interest" description="Disordered" evidence="1">
    <location>
        <begin position="1"/>
        <end position="82"/>
    </location>
</feature>
<evidence type="ECO:0000313" key="3">
    <source>
        <dbReference type="Proteomes" id="UP000054560"/>
    </source>
</evidence>
<feature type="compositionally biased region" description="Acidic residues" evidence="1">
    <location>
        <begin position="28"/>
        <end position="45"/>
    </location>
</feature>
<dbReference type="GeneID" id="25918236"/>
<protein>
    <submittedName>
        <fullName evidence="2">Uncharacterized protein</fullName>
    </submittedName>
</protein>
<accession>A0A0L0EZ80</accession>
<feature type="non-terminal residue" evidence="2">
    <location>
        <position position="82"/>
    </location>
</feature>
<feature type="compositionally biased region" description="Low complexity" evidence="1">
    <location>
        <begin position="53"/>
        <end position="68"/>
    </location>
</feature>
<proteinExistence type="predicted"/>
<dbReference type="AlphaFoldDB" id="A0A0L0EZ80"/>